<dbReference type="CDD" id="cd05233">
    <property type="entry name" value="SDR_c"/>
    <property type="match status" value="1"/>
</dbReference>
<comment type="similarity">
    <text evidence="1">Belongs to the short-chain dehydrogenases/reductases (SDR) family.</text>
</comment>
<dbReference type="AlphaFoldDB" id="A0A372GQK8"/>
<dbReference type="PANTHER" id="PTHR24321:SF8">
    <property type="entry name" value="ESTRADIOL 17-BETA-DEHYDROGENASE 8-RELATED"/>
    <property type="match status" value="1"/>
</dbReference>
<dbReference type="Pfam" id="PF13561">
    <property type="entry name" value="adh_short_C2"/>
    <property type="match status" value="1"/>
</dbReference>
<dbReference type="SUPFAM" id="SSF51735">
    <property type="entry name" value="NAD(P)-binding Rossmann-fold domains"/>
    <property type="match status" value="1"/>
</dbReference>
<dbReference type="SMART" id="SM00822">
    <property type="entry name" value="PKS_KR"/>
    <property type="match status" value="1"/>
</dbReference>
<keyword evidence="3" id="KW-0520">NAD</keyword>
<evidence type="ECO:0000256" key="3">
    <source>
        <dbReference type="ARBA" id="ARBA00023027"/>
    </source>
</evidence>
<evidence type="ECO:0000256" key="1">
    <source>
        <dbReference type="ARBA" id="ARBA00006484"/>
    </source>
</evidence>
<dbReference type="FunFam" id="3.40.50.720:FF:000084">
    <property type="entry name" value="Short-chain dehydrogenase reductase"/>
    <property type="match status" value="1"/>
</dbReference>
<protein>
    <submittedName>
        <fullName evidence="5">SDR family oxidoreductase</fullName>
    </submittedName>
</protein>
<accession>A0A372GQK8</accession>
<dbReference type="GO" id="GO:0016491">
    <property type="term" value="F:oxidoreductase activity"/>
    <property type="evidence" value="ECO:0007669"/>
    <property type="project" value="UniProtKB-KW"/>
</dbReference>
<dbReference type="InterPro" id="IPR020904">
    <property type="entry name" value="Sc_DH/Rdtase_CS"/>
</dbReference>
<dbReference type="PRINTS" id="PR00081">
    <property type="entry name" value="GDHRDH"/>
</dbReference>
<dbReference type="PROSITE" id="PS00061">
    <property type="entry name" value="ADH_SHORT"/>
    <property type="match status" value="1"/>
</dbReference>
<dbReference type="OrthoDB" id="3542748at2"/>
<dbReference type="PRINTS" id="PR00080">
    <property type="entry name" value="SDRFAMILY"/>
</dbReference>
<dbReference type="Gene3D" id="3.40.50.720">
    <property type="entry name" value="NAD(P)-binding Rossmann-like Domain"/>
    <property type="match status" value="1"/>
</dbReference>
<dbReference type="Proteomes" id="UP000262882">
    <property type="component" value="Unassembled WGS sequence"/>
</dbReference>
<keyword evidence="6" id="KW-1185">Reference proteome</keyword>
<dbReference type="RefSeq" id="WP_117397837.1">
    <property type="nucleotide sequence ID" value="NZ_QVNQ01000001.1"/>
</dbReference>
<dbReference type="EMBL" id="QVNQ01000001">
    <property type="protein sequence ID" value="RFS87389.1"/>
    <property type="molecule type" value="Genomic_DNA"/>
</dbReference>
<evidence type="ECO:0000256" key="2">
    <source>
        <dbReference type="ARBA" id="ARBA00023002"/>
    </source>
</evidence>
<evidence type="ECO:0000259" key="4">
    <source>
        <dbReference type="SMART" id="SM00822"/>
    </source>
</evidence>
<feature type="domain" description="Ketoreductase" evidence="4">
    <location>
        <begin position="10"/>
        <end position="186"/>
    </location>
</feature>
<name>A0A372GQK8_9ACTN</name>
<dbReference type="InterPro" id="IPR057326">
    <property type="entry name" value="KR_dom"/>
</dbReference>
<keyword evidence="2" id="KW-0560">Oxidoreductase</keyword>
<sequence length="249" mass="26151">MGIERDFAERVVVITGATGGIGAATARLLAARGAWLVLADIDEDAVRRLADELGEVTRVVATRHDAADTTSTAELVVLAASLDQRIDTVIPSAGIYPESTLEETTDELWSRVLSINLDGVFRLLRDASPYLRAGSSIVNVASVAGHRGSALHAHYAASKAGVLSLTRTLAWEFGPRGIRVNAVSPGVIETPMTERLMATRGRAAIAATPLGRFGRPEEVAAVIAFLAGDAAGFVTGEHVHVNGGWFMAG</sequence>
<dbReference type="InterPro" id="IPR036291">
    <property type="entry name" value="NAD(P)-bd_dom_sf"/>
</dbReference>
<gene>
    <name evidence="5" type="ORF">D0T12_03945</name>
</gene>
<proteinExistence type="inferred from homology"/>
<comment type="caution">
    <text evidence="5">The sequence shown here is derived from an EMBL/GenBank/DDBJ whole genome shotgun (WGS) entry which is preliminary data.</text>
</comment>
<dbReference type="PANTHER" id="PTHR24321">
    <property type="entry name" value="DEHYDROGENASES, SHORT CHAIN"/>
    <property type="match status" value="1"/>
</dbReference>
<evidence type="ECO:0000313" key="5">
    <source>
        <dbReference type="EMBL" id="RFS87389.1"/>
    </source>
</evidence>
<evidence type="ECO:0000313" key="6">
    <source>
        <dbReference type="Proteomes" id="UP000262882"/>
    </source>
</evidence>
<organism evidence="5 6">
    <name type="scientific">Actinomadura spongiicola</name>
    <dbReference type="NCBI Taxonomy" id="2303421"/>
    <lineage>
        <taxon>Bacteria</taxon>
        <taxon>Bacillati</taxon>
        <taxon>Actinomycetota</taxon>
        <taxon>Actinomycetes</taxon>
        <taxon>Streptosporangiales</taxon>
        <taxon>Thermomonosporaceae</taxon>
        <taxon>Actinomadura</taxon>
    </lineage>
</organism>
<dbReference type="InterPro" id="IPR002347">
    <property type="entry name" value="SDR_fam"/>
</dbReference>
<reference evidence="5 6" key="1">
    <citation type="submission" date="2018-08" db="EMBL/GenBank/DDBJ databases">
        <title>Actinomadura spongicola sp. nov., isolated from marine sponge Leucetta chagosensis.</title>
        <authorList>
            <person name="Li L."/>
            <person name="Lin H.W."/>
        </authorList>
    </citation>
    <scope>NUCLEOTIDE SEQUENCE [LARGE SCALE GENOMIC DNA]</scope>
    <source>
        <strain evidence="5 6">LHW52907</strain>
    </source>
</reference>